<accession>A0A830ESX5</accession>
<evidence type="ECO:0000313" key="1">
    <source>
        <dbReference type="EMBL" id="GGJ06669.1"/>
    </source>
</evidence>
<name>A0A830ESX5_9EURY</name>
<keyword evidence="2" id="KW-1185">Reference proteome</keyword>
<organism evidence="1 2">
    <name type="scientific">Halobellus salinus</name>
    <dbReference type="NCBI Taxonomy" id="931585"/>
    <lineage>
        <taxon>Archaea</taxon>
        <taxon>Methanobacteriati</taxon>
        <taxon>Methanobacteriota</taxon>
        <taxon>Stenosarchaea group</taxon>
        <taxon>Halobacteria</taxon>
        <taxon>Halobacteriales</taxon>
        <taxon>Haloferacaceae</taxon>
        <taxon>Halobellus</taxon>
    </lineage>
</organism>
<evidence type="ECO:0008006" key="3">
    <source>
        <dbReference type="Google" id="ProtNLM"/>
    </source>
</evidence>
<dbReference type="AlphaFoldDB" id="A0A830ESX5"/>
<dbReference type="EMBL" id="BMOC01000008">
    <property type="protein sequence ID" value="GGJ06669.1"/>
    <property type="molecule type" value="Genomic_DNA"/>
</dbReference>
<gene>
    <name evidence="1" type="ORF">GCM10008995_15710</name>
</gene>
<dbReference type="OrthoDB" id="271582at2157"/>
<dbReference type="Proteomes" id="UP000653099">
    <property type="component" value="Unassembled WGS sequence"/>
</dbReference>
<proteinExistence type="predicted"/>
<sequence length="308" mass="33140">METAEPNGITTTDVIDAVDEPDPDVVRDALEPVTEGGIVTREAVEAAVSDTSKLLATAETRIELAGDARADAAEAAAPIADVPSVRRRLDASGERLSAVESFVPELRPGFVIPDGVRHRPGVVYDLAVEIRDVVATAQEAIEAADDLSFDAEQFELWATDPRRRYDAFEQDVELVRESVTDLDTAADALADADDPAVQWADATMRVEVLSLLVADLQAERRDLRAVAERTGDPIRDGLGAALDPAADRLEAVESVLAARAVPTWRDRFGPDIGALERGLAPLDPPVEWETVDRILEDHRPAVTGDGAR</sequence>
<reference evidence="1" key="2">
    <citation type="submission" date="2020-09" db="EMBL/GenBank/DDBJ databases">
        <authorList>
            <person name="Sun Q."/>
            <person name="Ohkuma M."/>
        </authorList>
    </citation>
    <scope>NUCLEOTIDE SEQUENCE</scope>
    <source>
        <strain evidence="1">JCM 14359</strain>
    </source>
</reference>
<evidence type="ECO:0000313" key="2">
    <source>
        <dbReference type="Proteomes" id="UP000653099"/>
    </source>
</evidence>
<protein>
    <recommendedName>
        <fullName evidence="3">Halo transducer protein</fullName>
    </recommendedName>
</protein>
<dbReference type="RefSeq" id="WP_188786845.1">
    <property type="nucleotide sequence ID" value="NZ_BMOC01000008.1"/>
</dbReference>
<comment type="caution">
    <text evidence="1">The sequence shown here is derived from an EMBL/GenBank/DDBJ whole genome shotgun (WGS) entry which is preliminary data.</text>
</comment>
<reference evidence="1" key="1">
    <citation type="journal article" date="2014" name="Int. J. Syst. Evol. Microbiol.">
        <title>Complete genome sequence of Corynebacterium casei LMG S-19264T (=DSM 44701T), isolated from a smear-ripened cheese.</title>
        <authorList>
            <consortium name="US DOE Joint Genome Institute (JGI-PGF)"/>
            <person name="Walter F."/>
            <person name="Albersmeier A."/>
            <person name="Kalinowski J."/>
            <person name="Ruckert C."/>
        </authorList>
    </citation>
    <scope>NUCLEOTIDE SEQUENCE</scope>
    <source>
        <strain evidence="1">JCM 14359</strain>
    </source>
</reference>